<dbReference type="Proteomes" id="UP000015241">
    <property type="component" value="Unassembled WGS sequence"/>
</dbReference>
<accession>S8F5W3</accession>
<dbReference type="PANTHER" id="PTHR28125:SF2">
    <property type="entry name" value="MEIOTIC EXPRESSION UP-REGULATED PROTEIN 26"/>
    <property type="match status" value="1"/>
</dbReference>
<protein>
    <recommendedName>
        <fullName evidence="2">Transcription regulator Rua1 C-terminal domain-containing protein</fullName>
    </recommendedName>
</protein>
<evidence type="ECO:0000256" key="1">
    <source>
        <dbReference type="SAM" id="MobiDB-lite"/>
    </source>
</evidence>
<dbReference type="EMBL" id="KE504238">
    <property type="protein sequence ID" value="EPS94279.1"/>
    <property type="molecule type" value="Genomic_DNA"/>
</dbReference>
<dbReference type="Pfam" id="PF14616">
    <property type="entry name" value="Rua1_C"/>
    <property type="match status" value="1"/>
</dbReference>
<dbReference type="HOGENOM" id="CLU_154975_0_0_1"/>
<dbReference type="OrthoDB" id="5595379at2759"/>
<dbReference type="InterPro" id="IPR028012">
    <property type="entry name" value="Rua1_C"/>
</dbReference>
<dbReference type="AlphaFoldDB" id="S8F5W3"/>
<dbReference type="STRING" id="743788.S8F5W3"/>
<feature type="domain" description="Transcription regulator Rua1 C-terminal" evidence="2">
    <location>
        <begin position="2"/>
        <end position="77"/>
    </location>
</feature>
<gene>
    <name evidence="3" type="ORF">FOMPIDRAFT_1134647</name>
</gene>
<feature type="compositionally biased region" description="Acidic residues" evidence="1">
    <location>
        <begin position="100"/>
        <end position="123"/>
    </location>
</feature>
<name>S8F5W3_FOMSC</name>
<reference evidence="3 4" key="1">
    <citation type="journal article" date="2012" name="Science">
        <title>The Paleozoic origin of enzymatic lignin decomposition reconstructed from 31 fungal genomes.</title>
        <authorList>
            <person name="Floudas D."/>
            <person name="Binder M."/>
            <person name="Riley R."/>
            <person name="Barry K."/>
            <person name="Blanchette R.A."/>
            <person name="Henrissat B."/>
            <person name="Martinez A.T."/>
            <person name="Otillar R."/>
            <person name="Spatafora J.W."/>
            <person name="Yadav J.S."/>
            <person name="Aerts A."/>
            <person name="Benoit I."/>
            <person name="Boyd A."/>
            <person name="Carlson A."/>
            <person name="Copeland A."/>
            <person name="Coutinho P.M."/>
            <person name="de Vries R.P."/>
            <person name="Ferreira P."/>
            <person name="Findley K."/>
            <person name="Foster B."/>
            <person name="Gaskell J."/>
            <person name="Glotzer D."/>
            <person name="Gorecki P."/>
            <person name="Heitman J."/>
            <person name="Hesse C."/>
            <person name="Hori C."/>
            <person name="Igarashi K."/>
            <person name="Jurgens J.A."/>
            <person name="Kallen N."/>
            <person name="Kersten P."/>
            <person name="Kohler A."/>
            <person name="Kuees U."/>
            <person name="Kumar T.K.A."/>
            <person name="Kuo A."/>
            <person name="LaButti K."/>
            <person name="Larrondo L.F."/>
            <person name="Lindquist E."/>
            <person name="Ling A."/>
            <person name="Lombard V."/>
            <person name="Lucas S."/>
            <person name="Lundell T."/>
            <person name="Martin R."/>
            <person name="McLaughlin D.J."/>
            <person name="Morgenstern I."/>
            <person name="Morin E."/>
            <person name="Murat C."/>
            <person name="Nagy L.G."/>
            <person name="Nolan M."/>
            <person name="Ohm R.A."/>
            <person name="Patyshakuliyeva A."/>
            <person name="Rokas A."/>
            <person name="Ruiz-Duenas F.J."/>
            <person name="Sabat G."/>
            <person name="Salamov A."/>
            <person name="Samejima M."/>
            <person name="Schmutz J."/>
            <person name="Slot J.C."/>
            <person name="St John F."/>
            <person name="Stenlid J."/>
            <person name="Sun H."/>
            <person name="Sun S."/>
            <person name="Syed K."/>
            <person name="Tsang A."/>
            <person name="Wiebenga A."/>
            <person name="Young D."/>
            <person name="Pisabarro A."/>
            <person name="Eastwood D.C."/>
            <person name="Martin F."/>
            <person name="Cullen D."/>
            <person name="Grigoriev I.V."/>
            <person name="Hibbett D.S."/>
        </authorList>
    </citation>
    <scope>NUCLEOTIDE SEQUENCE</scope>
    <source>
        <strain evidence="4">FP-58527</strain>
    </source>
</reference>
<feature type="non-terminal residue" evidence="3">
    <location>
        <position position="1"/>
    </location>
</feature>
<keyword evidence="4" id="KW-1185">Reference proteome</keyword>
<sequence>SYHMQYAHGISASTGRPFSPPTAFRTIQRTNVGKLEKSELMQGRCHKCKKWVAVEGVKDVPTKVKEIYWWKHAAACHQGSTLDGETDVYIEDDIYRAAVEADEDADADADSESSSEADEDAADDYGSCSEADEDAPA</sequence>
<evidence type="ECO:0000313" key="3">
    <source>
        <dbReference type="EMBL" id="EPS94279.1"/>
    </source>
</evidence>
<dbReference type="eggNOG" id="ENOG502S1PM">
    <property type="taxonomic scope" value="Eukaryota"/>
</dbReference>
<evidence type="ECO:0000313" key="4">
    <source>
        <dbReference type="Proteomes" id="UP000015241"/>
    </source>
</evidence>
<feature type="region of interest" description="Disordered" evidence="1">
    <location>
        <begin position="100"/>
        <end position="137"/>
    </location>
</feature>
<dbReference type="InParanoid" id="S8F5W3"/>
<evidence type="ECO:0000259" key="2">
    <source>
        <dbReference type="Pfam" id="PF14616"/>
    </source>
</evidence>
<dbReference type="PANTHER" id="PTHR28125">
    <property type="entry name" value="MEIOTIC EXPRESSION UP-REGULATED PROTEIN 26"/>
    <property type="match status" value="1"/>
</dbReference>
<organism evidence="3 4">
    <name type="scientific">Fomitopsis schrenkii</name>
    <name type="common">Brown rot fungus</name>
    <dbReference type="NCBI Taxonomy" id="2126942"/>
    <lineage>
        <taxon>Eukaryota</taxon>
        <taxon>Fungi</taxon>
        <taxon>Dikarya</taxon>
        <taxon>Basidiomycota</taxon>
        <taxon>Agaricomycotina</taxon>
        <taxon>Agaricomycetes</taxon>
        <taxon>Polyporales</taxon>
        <taxon>Fomitopsis</taxon>
    </lineage>
</organism>
<proteinExistence type="predicted"/>